<dbReference type="Pfam" id="PF01644">
    <property type="entry name" value="Chitin_synth_1"/>
    <property type="match status" value="1"/>
</dbReference>
<keyword evidence="7 11" id="KW-1133">Transmembrane helix</keyword>
<dbReference type="GO" id="GO:0005886">
    <property type="term" value="C:plasma membrane"/>
    <property type="evidence" value="ECO:0007669"/>
    <property type="project" value="UniProtKB-SubCell"/>
</dbReference>
<name>A0A1Y2HU91_9FUNG</name>
<comment type="similarity">
    <text evidence="11">Belongs to the chitin synthase family.</text>
</comment>
<evidence type="ECO:0000256" key="7">
    <source>
        <dbReference type="ARBA" id="ARBA00022989"/>
    </source>
</evidence>
<keyword evidence="4 11" id="KW-0328">Glycosyltransferase</keyword>
<dbReference type="PANTHER" id="PTHR22914:SF9">
    <property type="entry name" value="CHITIN SYNTHASE 1"/>
    <property type="match status" value="1"/>
</dbReference>
<accession>A0A1Y2HU91</accession>
<comment type="catalytic activity">
    <reaction evidence="11">
        <text>[(1-&gt;4)-N-acetyl-beta-D-glucosaminyl](n) + UDP-N-acetyl-alpha-D-glucosamine = [(1-&gt;4)-N-acetyl-beta-D-glucosaminyl](n+1) + UDP + H(+)</text>
        <dbReference type="Rhea" id="RHEA:16637"/>
        <dbReference type="Rhea" id="RHEA-COMP:9593"/>
        <dbReference type="Rhea" id="RHEA-COMP:9595"/>
        <dbReference type="ChEBI" id="CHEBI:15378"/>
        <dbReference type="ChEBI" id="CHEBI:17029"/>
        <dbReference type="ChEBI" id="CHEBI:57705"/>
        <dbReference type="ChEBI" id="CHEBI:58223"/>
        <dbReference type="EC" id="2.4.1.16"/>
    </reaction>
</comment>
<dbReference type="AlphaFoldDB" id="A0A1Y2HU91"/>
<keyword evidence="5 11" id="KW-0808">Transferase</keyword>
<dbReference type="SUPFAM" id="SSF53448">
    <property type="entry name" value="Nucleotide-diphospho-sugar transferases"/>
    <property type="match status" value="1"/>
</dbReference>
<reference evidence="12 13" key="1">
    <citation type="submission" date="2016-07" db="EMBL/GenBank/DDBJ databases">
        <title>Pervasive Adenine N6-methylation of Active Genes in Fungi.</title>
        <authorList>
            <consortium name="DOE Joint Genome Institute"/>
            <person name="Mondo S.J."/>
            <person name="Dannebaum R.O."/>
            <person name="Kuo R.C."/>
            <person name="Labutti K."/>
            <person name="Haridas S."/>
            <person name="Kuo A."/>
            <person name="Salamov A."/>
            <person name="Ahrendt S.R."/>
            <person name="Lipzen A."/>
            <person name="Sullivan W."/>
            <person name="Andreopoulos W.B."/>
            <person name="Clum A."/>
            <person name="Lindquist E."/>
            <person name="Daum C."/>
            <person name="Ramamoorthy G.K."/>
            <person name="Gryganskyi A."/>
            <person name="Culley D."/>
            <person name="Magnuson J.K."/>
            <person name="James T.Y."/>
            <person name="O'Malley M.A."/>
            <person name="Stajich J.E."/>
            <person name="Spatafora J.W."/>
            <person name="Visel A."/>
            <person name="Grigoriev I.V."/>
        </authorList>
    </citation>
    <scope>NUCLEOTIDE SEQUENCE [LARGE SCALE GENOMIC DNA]</scope>
    <source>
        <strain evidence="12 13">PL171</strain>
    </source>
</reference>
<dbReference type="GO" id="GO:0071555">
    <property type="term" value="P:cell wall organization"/>
    <property type="evidence" value="ECO:0007669"/>
    <property type="project" value="UniProtKB-KW"/>
</dbReference>
<keyword evidence="6 11" id="KW-0812">Transmembrane</keyword>
<comment type="function">
    <text evidence="10 11">Polymerizes chitin, a structural polymer of the cell wall and septum, by transferring the sugar moiety of UDP-GlcNAc to the non-reducing end of the growing chitin polymer.</text>
</comment>
<keyword evidence="8 11" id="KW-0472">Membrane</keyword>
<dbReference type="PANTHER" id="PTHR22914">
    <property type="entry name" value="CHITIN SYNTHASE"/>
    <property type="match status" value="1"/>
</dbReference>
<evidence type="ECO:0000256" key="2">
    <source>
        <dbReference type="ARBA" id="ARBA00012543"/>
    </source>
</evidence>
<evidence type="ECO:0000256" key="6">
    <source>
        <dbReference type="ARBA" id="ARBA00022692"/>
    </source>
</evidence>
<comment type="subcellular location">
    <subcellularLocation>
        <location evidence="1 11">Cell membrane</location>
        <topology evidence="1 11">Multi-pass membrane protein</topology>
    </subcellularLocation>
</comment>
<protein>
    <recommendedName>
        <fullName evidence="2 11">Chitin synthase</fullName>
        <ecNumber evidence="2 11">2.4.1.16</ecNumber>
    </recommendedName>
</protein>
<evidence type="ECO:0000256" key="11">
    <source>
        <dbReference type="RuleBase" id="RU366040"/>
    </source>
</evidence>
<dbReference type="GO" id="GO:0030428">
    <property type="term" value="C:cell septum"/>
    <property type="evidence" value="ECO:0007669"/>
    <property type="project" value="TreeGrafter"/>
</dbReference>
<evidence type="ECO:0000256" key="8">
    <source>
        <dbReference type="ARBA" id="ARBA00023136"/>
    </source>
</evidence>
<feature type="transmembrane region" description="Helical" evidence="11">
    <location>
        <begin position="629"/>
        <end position="654"/>
    </location>
</feature>
<evidence type="ECO:0000313" key="12">
    <source>
        <dbReference type="EMBL" id="ORZ37263.1"/>
    </source>
</evidence>
<sequence>MLAADPKRWGPDGWRKIVVCIVSDGRSKINQDTLKLIGLMGCYQDGLMRQYVGHRETSAHIFEVTSQVNFEGLPESGTDLVTPKNAKKPVIPMQLLFCLKEKNAKKINSHRWFFNAFSRSLKPNVCILLDVGTKPQPMSIYRLWRVFLNEQVGGACGEIAVEGSYLELANPIIAGQNFEYKMSNILDKPLESVAGYISVLPGAFSAYRWKALEGAPLDAYFMGEKLHDGEDVFAGNMYLAEDRILCFELVAKRNANWILRYEKNSQAITDAPDNFPEFIGQRRRWLNGSTFASLYAIGNARRILSSGQSIFRKLAMLLELAYNMCNFLFAFMSLANFYLAFHLLVEGFTQQMQNRNSTSVRFLPTEIGSPRTYLIVTGLLNILRPLYVLATLICFIASLGNKPSSIKNVFHIVIIIYGLCAMAMLVIIVVSTMAQMQIQKDAFQEMMRFDFKSFGEVVENKVMLTFASLVATYGVYFLSSFLYLEFYHPIFNILQYSFLLPTYVNVLQIYAYCNISDLSWGTKGATDAGGHGGAGGAGGANAGPKDELAGVNLLPANRFYEESQSYFTQLQSDMQKPEKSEKSKDGKEDNFKKFRLMWVMLWVFMNGALVGIILSPQTFGMTASFRQSYLNFLFFAVLIFSLIRFVFSLVYLLGHTVGVC</sequence>
<feature type="transmembrane region" description="Helical" evidence="11">
    <location>
        <begin position="462"/>
        <end position="484"/>
    </location>
</feature>
<evidence type="ECO:0000256" key="9">
    <source>
        <dbReference type="ARBA" id="ARBA00023316"/>
    </source>
</evidence>
<evidence type="ECO:0000256" key="10">
    <source>
        <dbReference type="ARBA" id="ARBA00024009"/>
    </source>
</evidence>
<dbReference type="OrthoDB" id="26569at2759"/>
<evidence type="ECO:0000256" key="3">
    <source>
        <dbReference type="ARBA" id="ARBA00022475"/>
    </source>
</evidence>
<dbReference type="EMBL" id="MCFL01000013">
    <property type="protein sequence ID" value="ORZ37263.1"/>
    <property type="molecule type" value="Genomic_DNA"/>
</dbReference>
<dbReference type="EC" id="2.4.1.16" evidence="2 11"/>
<evidence type="ECO:0000256" key="4">
    <source>
        <dbReference type="ARBA" id="ARBA00022676"/>
    </source>
</evidence>
<gene>
    <name evidence="12" type="ORF">BCR44DRAFT_120765</name>
</gene>
<evidence type="ECO:0000313" key="13">
    <source>
        <dbReference type="Proteomes" id="UP000193411"/>
    </source>
</evidence>
<dbReference type="InterPro" id="IPR029044">
    <property type="entry name" value="Nucleotide-diphossugar_trans"/>
</dbReference>
<dbReference type="Proteomes" id="UP000193411">
    <property type="component" value="Unassembled WGS sequence"/>
</dbReference>
<feature type="transmembrane region" description="Helical" evidence="11">
    <location>
        <begin position="320"/>
        <end position="345"/>
    </location>
</feature>
<keyword evidence="3 11" id="KW-1003">Cell membrane</keyword>
<feature type="transmembrane region" description="Helical" evidence="11">
    <location>
        <begin position="596"/>
        <end position="617"/>
    </location>
</feature>
<organism evidence="12 13">
    <name type="scientific">Catenaria anguillulae PL171</name>
    <dbReference type="NCBI Taxonomy" id="765915"/>
    <lineage>
        <taxon>Eukaryota</taxon>
        <taxon>Fungi</taxon>
        <taxon>Fungi incertae sedis</taxon>
        <taxon>Blastocladiomycota</taxon>
        <taxon>Blastocladiomycetes</taxon>
        <taxon>Blastocladiales</taxon>
        <taxon>Catenariaceae</taxon>
        <taxon>Catenaria</taxon>
    </lineage>
</organism>
<keyword evidence="9 11" id="KW-0961">Cell wall biogenesis/degradation</keyword>
<evidence type="ECO:0000256" key="1">
    <source>
        <dbReference type="ARBA" id="ARBA00004651"/>
    </source>
</evidence>
<dbReference type="GO" id="GO:0004100">
    <property type="term" value="F:chitin synthase activity"/>
    <property type="evidence" value="ECO:0007669"/>
    <property type="project" value="UniProtKB-UniRule"/>
</dbReference>
<proteinExistence type="inferred from homology"/>
<evidence type="ECO:0000256" key="5">
    <source>
        <dbReference type="ARBA" id="ARBA00022679"/>
    </source>
</evidence>
<dbReference type="InterPro" id="IPR004835">
    <property type="entry name" value="Chitin_synth"/>
</dbReference>
<comment type="caution">
    <text evidence="12">The sequence shown here is derived from an EMBL/GenBank/DDBJ whole genome shotgun (WGS) entry which is preliminary data.</text>
</comment>
<dbReference type="GO" id="GO:0006031">
    <property type="term" value="P:chitin biosynthetic process"/>
    <property type="evidence" value="ECO:0007669"/>
    <property type="project" value="UniProtKB-UniRule"/>
</dbReference>
<dbReference type="STRING" id="765915.A0A1Y2HU91"/>
<feature type="transmembrane region" description="Helical" evidence="11">
    <location>
        <begin position="409"/>
        <end position="430"/>
    </location>
</feature>
<feature type="transmembrane region" description="Helical" evidence="11">
    <location>
        <begin position="373"/>
        <end position="397"/>
    </location>
</feature>
<keyword evidence="13" id="KW-1185">Reference proteome</keyword>